<evidence type="ECO:0000256" key="4">
    <source>
        <dbReference type="ARBA" id="ARBA00022741"/>
    </source>
</evidence>
<proteinExistence type="inferred from homology"/>
<dbReference type="SUPFAM" id="SSF52954">
    <property type="entry name" value="Class II aaRS ABD-related"/>
    <property type="match status" value="1"/>
</dbReference>
<dbReference type="HAMAP" id="MF_00127">
    <property type="entry name" value="His_tRNA_synth"/>
    <property type="match status" value="1"/>
</dbReference>
<dbReference type="InterPro" id="IPR015807">
    <property type="entry name" value="His-tRNA-ligase"/>
</dbReference>
<evidence type="ECO:0000313" key="10">
    <source>
        <dbReference type="EMBL" id="UTJ05482.1"/>
    </source>
</evidence>
<name>A0ABY5E0T9_9BACT</name>
<comment type="subunit">
    <text evidence="2 8">Homodimer.</text>
</comment>
<dbReference type="PROSITE" id="PS50862">
    <property type="entry name" value="AA_TRNA_LIGASE_II"/>
    <property type="match status" value="1"/>
</dbReference>
<dbReference type="PIRSF" id="PIRSF001549">
    <property type="entry name" value="His-tRNA_synth"/>
    <property type="match status" value="1"/>
</dbReference>
<dbReference type="Gene3D" id="3.40.50.800">
    <property type="entry name" value="Anticodon-binding domain"/>
    <property type="match status" value="1"/>
</dbReference>
<dbReference type="Pfam" id="PF03129">
    <property type="entry name" value="HGTP_anticodon"/>
    <property type="match status" value="1"/>
</dbReference>
<evidence type="ECO:0000256" key="3">
    <source>
        <dbReference type="ARBA" id="ARBA00022598"/>
    </source>
</evidence>
<dbReference type="SUPFAM" id="SSF55681">
    <property type="entry name" value="Class II aaRS and biotin synthetases"/>
    <property type="match status" value="1"/>
</dbReference>
<dbReference type="EC" id="6.1.1.21" evidence="8"/>
<keyword evidence="5 8" id="KW-0648">Protein biosynthesis</keyword>
<dbReference type="InterPro" id="IPR004154">
    <property type="entry name" value="Anticodon-bd"/>
</dbReference>
<evidence type="ECO:0000313" key="11">
    <source>
        <dbReference type="Proteomes" id="UP001060012"/>
    </source>
</evidence>
<dbReference type="Pfam" id="PF13393">
    <property type="entry name" value="tRNA-synt_His"/>
    <property type="match status" value="1"/>
</dbReference>
<keyword evidence="8" id="KW-0067">ATP-binding</keyword>
<dbReference type="InterPro" id="IPR041715">
    <property type="entry name" value="HisRS-like_core"/>
</dbReference>
<comment type="subcellular location">
    <subcellularLocation>
        <location evidence="8">Cytoplasm</location>
    </subcellularLocation>
</comment>
<dbReference type="GO" id="GO:0004821">
    <property type="term" value="F:histidine-tRNA ligase activity"/>
    <property type="evidence" value="ECO:0007669"/>
    <property type="project" value="UniProtKB-EC"/>
</dbReference>
<dbReference type="InterPro" id="IPR006195">
    <property type="entry name" value="aa-tRNA-synth_II"/>
</dbReference>
<comment type="catalytic activity">
    <reaction evidence="7 8">
        <text>tRNA(His) + L-histidine + ATP = L-histidyl-tRNA(His) + AMP + diphosphate + H(+)</text>
        <dbReference type="Rhea" id="RHEA:17313"/>
        <dbReference type="Rhea" id="RHEA-COMP:9665"/>
        <dbReference type="Rhea" id="RHEA-COMP:9689"/>
        <dbReference type="ChEBI" id="CHEBI:15378"/>
        <dbReference type="ChEBI" id="CHEBI:30616"/>
        <dbReference type="ChEBI" id="CHEBI:33019"/>
        <dbReference type="ChEBI" id="CHEBI:57595"/>
        <dbReference type="ChEBI" id="CHEBI:78442"/>
        <dbReference type="ChEBI" id="CHEBI:78527"/>
        <dbReference type="ChEBI" id="CHEBI:456215"/>
        <dbReference type="EC" id="6.1.1.21"/>
    </reaction>
</comment>
<dbReference type="PANTHER" id="PTHR43707">
    <property type="entry name" value="HISTIDYL-TRNA SYNTHETASE"/>
    <property type="match status" value="1"/>
</dbReference>
<sequence length="411" mass="46829">MANKQNNQTIQSLRGMKDIVNDESKLFTYFVDNACAIAKKYGFSYIETPILEETALFKRSVGESSDIVNKEMYNFVDKGENHVCMRPEGTAGVVRHFVEKKLDRAGGTQRWYYYGPMFRYERPQKGRLREFHQFGCEVFGVDSVIEDANIIMMIKDILDFFGIGFKLQLNSLGDHNCMPQYKESLVEHLNSFKDDLCEDCQKRIETNPIRVLDCKVESCQEKLVDAPKITHNLCEACDTDFEKLKEILDFNGVDYEIDTNLVRGLDYYSKTAFEFVSDEIGAQSAIAGGGRYDRLVEFLGGRPTAGVGFAIGIERLLELVKMKEEREDVVYIGALDEASLNTAIKLAIQKRKTTKTLIEYTPRGFGKHFKLAEKQGANIVALIGEKELTDGTIFVKDIEKREESTIKQEEF</sequence>
<keyword evidence="4 8" id="KW-0547">Nucleotide-binding</keyword>
<dbReference type="PANTHER" id="PTHR43707:SF1">
    <property type="entry name" value="HISTIDINE--TRNA LIGASE, MITOCHONDRIAL-RELATED"/>
    <property type="match status" value="1"/>
</dbReference>
<gene>
    <name evidence="8 10" type="primary">hisS</name>
    <name evidence="10" type="ORF">NJU99_09405</name>
</gene>
<comment type="similarity">
    <text evidence="1 8">Belongs to the class-II aminoacyl-tRNA synthetase family.</text>
</comment>
<keyword evidence="8" id="KW-0963">Cytoplasm</keyword>
<keyword evidence="11" id="KW-1185">Reference proteome</keyword>
<evidence type="ECO:0000256" key="5">
    <source>
        <dbReference type="ARBA" id="ARBA00022917"/>
    </source>
</evidence>
<feature type="domain" description="Aminoacyl-transfer RNA synthetases class-II family profile" evidence="9">
    <location>
        <begin position="39"/>
        <end position="320"/>
    </location>
</feature>
<dbReference type="InterPro" id="IPR045864">
    <property type="entry name" value="aa-tRNA-synth_II/BPL/LPL"/>
</dbReference>
<reference evidence="10" key="1">
    <citation type="submission" date="2022-07" db="EMBL/GenBank/DDBJ databases">
        <title>Arcobacter roscoffensis sp. nov., a marine bacterium isolated from coastal seawater collected from Roscoff, France.</title>
        <authorList>
            <person name="Pascual J."/>
            <person name="Lepeaux C."/>
            <person name="Methner A."/>
            <person name="Overmann J."/>
        </authorList>
    </citation>
    <scope>NUCLEOTIDE SEQUENCE</scope>
    <source>
        <strain evidence="10">ARW1-2F2</strain>
    </source>
</reference>
<keyword evidence="6 8" id="KW-0030">Aminoacyl-tRNA synthetase</keyword>
<evidence type="ECO:0000256" key="2">
    <source>
        <dbReference type="ARBA" id="ARBA00011738"/>
    </source>
</evidence>
<dbReference type="InterPro" id="IPR036621">
    <property type="entry name" value="Anticodon-bd_dom_sf"/>
</dbReference>
<protein>
    <recommendedName>
        <fullName evidence="8">Histidine--tRNA ligase</fullName>
        <ecNumber evidence="8">6.1.1.21</ecNumber>
    </recommendedName>
    <alternativeName>
        <fullName evidence="8">Histidyl-tRNA synthetase</fullName>
        <shortName evidence="8">HisRS</shortName>
    </alternativeName>
</protein>
<keyword evidence="3 8" id="KW-0436">Ligase</keyword>
<dbReference type="NCBIfam" id="TIGR00442">
    <property type="entry name" value="hisS"/>
    <property type="match status" value="1"/>
</dbReference>
<evidence type="ECO:0000256" key="6">
    <source>
        <dbReference type="ARBA" id="ARBA00023146"/>
    </source>
</evidence>
<dbReference type="RefSeq" id="WP_254575663.1">
    <property type="nucleotide sequence ID" value="NZ_CP100595.1"/>
</dbReference>
<dbReference type="EMBL" id="CP100595">
    <property type="protein sequence ID" value="UTJ05482.1"/>
    <property type="molecule type" value="Genomic_DNA"/>
</dbReference>
<evidence type="ECO:0000256" key="7">
    <source>
        <dbReference type="ARBA" id="ARBA00047639"/>
    </source>
</evidence>
<evidence type="ECO:0000256" key="1">
    <source>
        <dbReference type="ARBA" id="ARBA00008226"/>
    </source>
</evidence>
<dbReference type="CDD" id="cd00773">
    <property type="entry name" value="HisRS-like_core"/>
    <property type="match status" value="1"/>
</dbReference>
<dbReference type="Proteomes" id="UP001060012">
    <property type="component" value="Chromosome"/>
</dbReference>
<dbReference type="InterPro" id="IPR004516">
    <property type="entry name" value="HisRS/HisZ"/>
</dbReference>
<organism evidence="10 11">
    <name type="scientific">Arcobacter roscoffensis</name>
    <dbReference type="NCBI Taxonomy" id="2961520"/>
    <lineage>
        <taxon>Bacteria</taxon>
        <taxon>Pseudomonadati</taxon>
        <taxon>Campylobacterota</taxon>
        <taxon>Epsilonproteobacteria</taxon>
        <taxon>Campylobacterales</taxon>
        <taxon>Arcobacteraceae</taxon>
        <taxon>Arcobacter</taxon>
    </lineage>
</organism>
<evidence type="ECO:0000259" key="9">
    <source>
        <dbReference type="PROSITE" id="PS50862"/>
    </source>
</evidence>
<dbReference type="Gene3D" id="3.30.930.10">
    <property type="entry name" value="Bira Bifunctional Protein, Domain 2"/>
    <property type="match status" value="1"/>
</dbReference>
<accession>A0ABY5E0T9</accession>
<evidence type="ECO:0000256" key="8">
    <source>
        <dbReference type="HAMAP-Rule" id="MF_00127"/>
    </source>
</evidence>